<evidence type="ECO:0000313" key="2">
    <source>
        <dbReference type="EMBL" id="GIE08627.1"/>
    </source>
</evidence>
<comment type="caution">
    <text evidence="2">The sequence shown here is derived from an EMBL/GenBank/DDBJ whole genome shotgun (WGS) entry which is preliminary data.</text>
</comment>
<accession>A0A919MI07</accession>
<proteinExistence type="predicted"/>
<dbReference type="AlphaFoldDB" id="A0A919MI07"/>
<organism evidence="2 3">
    <name type="scientific">Paractinoplanes ferrugineus</name>
    <dbReference type="NCBI Taxonomy" id="113564"/>
    <lineage>
        <taxon>Bacteria</taxon>
        <taxon>Bacillati</taxon>
        <taxon>Actinomycetota</taxon>
        <taxon>Actinomycetes</taxon>
        <taxon>Micromonosporales</taxon>
        <taxon>Micromonosporaceae</taxon>
        <taxon>Paractinoplanes</taxon>
    </lineage>
</organism>
<evidence type="ECO:0000313" key="3">
    <source>
        <dbReference type="Proteomes" id="UP000598174"/>
    </source>
</evidence>
<dbReference type="EMBL" id="BOMM01000002">
    <property type="protein sequence ID" value="GIE08627.1"/>
    <property type="molecule type" value="Genomic_DNA"/>
</dbReference>
<keyword evidence="3" id="KW-1185">Reference proteome</keyword>
<gene>
    <name evidence="2" type="ORF">Afe05nite_04670</name>
</gene>
<feature type="region of interest" description="Disordered" evidence="1">
    <location>
        <begin position="214"/>
        <end position="290"/>
    </location>
</feature>
<evidence type="ECO:0000256" key="1">
    <source>
        <dbReference type="SAM" id="MobiDB-lite"/>
    </source>
</evidence>
<dbReference type="Proteomes" id="UP000598174">
    <property type="component" value="Unassembled WGS sequence"/>
</dbReference>
<protein>
    <submittedName>
        <fullName evidence="2">Uncharacterized protein</fullName>
    </submittedName>
</protein>
<feature type="region of interest" description="Disordered" evidence="1">
    <location>
        <begin position="93"/>
        <end position="197"/>
    </location>
</feature>
<feature type="region of interest" description="Disordered" evidence="1">
    <location>
        <begin position="328"/>
        <end position="399"/>
    </location>
</feature>
<feature type="compositionally biased region" description="Basic and acidic residues" evidence="1">
    <location>
        <begin position="236"/>
        <end position="261"/>
    </location>
</feature>
<name>A0A919MI07_9ACTN</name>
<reference evidence="2" key="1">
    <citation type="submission" date="2021-01" db="EMBL/GenBank/DDBJ databases">
        <title>Whole genome shotgun sequence of Actinoplanes ferrugineus NBRC 15555.</title>
        <authorList>
            <person name="Komaki H."/>
            <person name="Tamura T."/>
        </authorList>
    </citation>
    <scope>NUCLEOTIDE SEQUENCE</scope>
    <source>
        <strain evidence="2">NBRC 15555</strain>
    </source>
</reference>
<sequence>MTAAGLALIAGGLATLISFRAVLFGGANRHAQRDPEAIEAPRPRPALAPEPVPVSGLVHVFEPAPVLEPVHAYEPAPVPDELPEPEFVEVAEQLPVEGEPARSRRARRAARRTVVSRPGGRTKAYGVADSSDEDEHGGLASLGFAADPDDAEFDPAPVENELFPEPPARRRRGRRSRFDQDDEALYAPSARHSGEPRFEDIDRVALFDAPPRRGEREVFGGLDRPLPAEDSDLCAEADRATRPPRPDRYGDRVEGWVRPEYQEPANEPRAGEYWTPIPVDLNPDPEPSAQGYGWPLLVERLPAVPDYEPATGFDLNPVPAEPTEFVSVWPMNEDRRSRPPSTWPMRNQKFEDPAERHRPRPRPRPTISSIDSAPGPDTEPPADPSTRYVSRHAADPPHR</sequence>